<sequence>MTTVSIFIYGKQQAICLPSEMAYEGIQALEISRVGYTITLRPARPAWSSFPELAKADADFLRDRPSVVDDQRSGSQK</sequence>
<dbReference type="OrthoDB" id="5298361at2"/>
<organism evidence="1 2">
    <name type="scientific">Vreelandella arcis</name>
    <dbReference type="NCBI Taxonomy" id="416873"/>
    <lineage>
        <taxon>Bacteria</taxon>
        <taxon>Pseudomonadati</taxon>
        <taxon>Pseudomonadota</taxon>
        <taxon>Gammaproteobacteria</taxon>
        <taxon>Oceanospirillales</taxon>
        <taxon>Halomonadaceae</taxon>
        <taxon>Vreelandella</taxon>
    </lineage>
</organism>
<reference evidence="2" key="1">
    <citation type="submission" date="2016-10" db="EMBL/GenBank/DDBJ databases">
        <authorList>
            <person name="Varghese N."/>
            <person name="Submissions S."/>
        </authorList>
    </citation>
    <scope>NUCLEOTIDE SEQUENCE [LARGE SCALE GENOMIC DNA]</scope>
    <source>
        <strain evidence="2">CGMCC 1.6494</strain>
    </source>
</reference>
<dbReference type="STRING" id="416873.SAMN04487951_101367"/>
<evidence type="ECO:0000313" key="1">
    <source>
        <dbReference type="EMBL" id="SDM98679.1"/>
    </source>
</evidence>
<protein>
    <submittedName>
        <fullName evidence="1">Antitoxin VapB</fullName>
    </submittedName>
</protein>
<gene>
    <name evidence="1" type="ORF">SAMN04487951_101367</name>
</gene>
<dbReference type="AlphaFoldDB" id="A0A1G9XPA7"/>
<dbReference type="NCBIfam" id="NF040493">
    <property type="entry name" value="TA_anti_VapB"/>
    <property type="match status" value="1"/>
</dbReference>
<dbReference type="RefSeq" id="WP_089701879.1">
    <property type="nucleotide sequence ID" value="NZ_FNII01000001.1"/>
</dbReference>
<proteinExistence type="predicted"/>
<dbReference type="InterPro" id="IPR047976">
    <property type="entry name" value="Anti_VapB2-like"/>
</dbReference>
<accession>A0A1G9XPA7</accession>
<dbReference type="EMBL" id="FNII01000001">
    <property type="protein sequence ID" value="SDM98679.1"/>
    <property type="molecule type" value="Genomic_DNA"/>
</dbReference>
<dbReference type="Gene3D" id="2.10.260.10">
    <property type="match status" value="1"/>
</dbReference>
<evidence type="ECO:0000313" key="2">
    <source>
        <dbReference type="Proteomes" id="UP000199677"/>
    </source>
</evidence>
<keyword evidence="2" id="KW-1185">Reference proteome</keyword>
<dbReference type="Proteomes" id="UP000199677">
    <property type="component" value="Unassembled WGS sequence"/>
</dbReference>
<name>A0A1G9XPA7_9GAMM</name>